<organism evidence="2 3">
    <name type="scientific">Haemaphysalis longicornis</name>
    <name type="common">Bush tick</name>
    <dbReference type="NCBI Taxonomy" id="44386"/>
    <lineage>
        <taxon>Eukaryota</taxon>
        <taxon>Metazoa</taxon>
        <taxon>Ecdysozoa</taxon>
        <taxon>Arthropoda</taxon>
        <taxon>Chelicerata</taxon>
        <taxon>Arachnida</taxon>
        <taxon>Acari</taxon>
        <taxon>Parasitiformes</taxon>
        <taxon>Ixodida</taxon>
        <taxon>Ixodoidea</taxon>
        <taxon>Ixodidae</taxon>
        <taxon>Haemaphysalinae</taxon>
        <taxon>Haemaphysalis</taxon>
    </lineage>
</organism>
<name>A0A9J6GS18_HAELO</name>
<dbReference type="Proteomes" id="UP000821853">
    <property type="component" value="Chromosome 9"/>
</dbReference>
<accession>A0A9J6GS18</accession>
<comment type="caution">
    <text evidence="2">The sequence shown here is derived from an EMBL/GenBank/DDBJ whole genome shotgun (WGS) entry which is preliminary data.</text>
</comment>
<gene>
    <name evidence="2" type="ORF">HPB48_020748</name>
</gene>
<proteinExistence type="predicted"/>
<dbReference type="OrthoDB" id="6511565at2759"/>
<evidence type="ECO:0000256" key="1">
    <source>
        <dbReference type="SAM" id="MobiDB-lite"/>
    </source>
</evidence>
<dbReference type="EMBL" id="JABSTR010000011">
    <property type="protein sequence ID" value="KAH9381366.1"/>
    <property type="molecule type" value="Genomic_DNA"/>
</dbReference>
<protein>
    <submittedName>
        <fullName evidence="2">Uncharacterized protein</fullName>
    </submittedName>
</protein>
<sequence length="332" mass="36539">MCGGNAFAASGLRTDEKGTNTVTIQALYNAAVQTGKLIARIANKHHGLKEHYLLRLVQAFIISKATYVTSYLKLKKAEKDKIERIIRETTKAAVGIPMAAFTEELLEMGIHNTLDEHIEAQRIAQYNRLAGTPTGRTVLKSLHIPYADENGTKDTFEEDLRAQISLAPLPRSMHPEYHQDRRLPRAKVLHKQYSSYPAVCYVDTVDYPGKRAVLTVVVDQHGNATSSCSIPTSNPETGEEVTIALAITRMQAPTIPSDSKAALRHYACGRISTTAAKIPQFQGTSAWYGRQLTHPSRGTGWHAKQSRNGGNESGPRELVGCALHVSEAIRQE</sequence>
<evidence type="ECO:0000313" key="2">
    <source>
        <dbReference type="EMBL" id="KAH9381366.1"/>
    </source>
</evidence>
<dbReference type="VEuPathDB" id="VectorBase:HLOH_060564"/>
<dbReference type="AlphaFoldDB" id="A0A9J6GS18"/>
<keyword evidence="3" id="KW-1185">Reference proteome</keyword>
<reference evidence="2 3" key="1">
    <citation type="journal article" date="2020" name="Cell">
        <title>Large-Scale Comparative Analyses of Tick Genomes Elucidate Their Genetic Diversity and Vector Capacities.</title>
        <authorList>
            <consortium name="Tick Genome and Microbiome Consortium (TIGMIC)"/>
            <person name="Jia N."/>
            <person name="Wang J."/>
            <person name="Shi W."/>
            <person name="Du L."/>
            <person name="Sun Y."/>
            <person name="Zhan W."/>
            <person name="Jiang J.F."/>
            <person name="Wang Q."/>
            <person name="Zhang B."/>
            <person name="Ji P."/>
            <person name="Bell-Sakyi L."/>
            <person name="Cui X.M."/>
            <person name="Yuan T.T."/>
            <person name="Jiang B.G."/>
            <person name="Yang W.F."/>
            <person name="Lam T.T."/>
            <person name="Chang Q.C."/>
            <person name="Ding S.J."/>
            <person name="Wang X.J."/>
            <person name="Zhu J.G."/>
            <person name="Ruan X.D."/>
            <person name="Zhao L."/>
            <person name="Wei J.T."/>
            <person name="Ye R.Z."/>
            <person name="Que T.C."/>
            <person name="Du C.H."/>
            <person name="Zhou Y.H."/>
            <person name="Cheng J.X."/>
            <person name="Dai P.F."/>
            <person name="Guo W.B."/>
            <person name="Han X.H."/>
            <person name="Huang E.J."/>
            <person name="Li L.F."/>
            <person name="Wei W."/>
            <person name="Gao Y.C."/>
            <person name="Liu J.Z."/>
            <person name="Shao H.Z."/>
            <person name="Wang X."/>
            <person name="Wang C.C."/>
            <person name="Yang T.C."/>
            <person name="Huo Q.B."/>
            <person name="Li W."/>
            <person name="Chen H.Y."/>
            <person name="Chen S.E."/>
            <person name="Zhou L.G."/>
            <person name="Ni X.B."/>
            <person name="Tian J.H."/>
            <person name="Sheng Y."/>
            <person name="Liu T."/>
            <person name="Pan Y.S."/>
            <person name="Xia L.Y."/>
            <person name="Li J."/>
            <person name="Zhao F."/>
            <person name="Cao W.C."/>
        </authorList>
    </citation>
    <scope>NUCLEOTIDE SEQUENCE [LARGE SCALE GENOMIC DNA]</scope>
    <source>
        <strain evidence="2">HaeL-2018</strain>
    </source>
</reference>
<feature type="region of interest" description="Disordered" evidence="1">
    <location>
        <begin position="296"/>
        <end position="316"/>
    </location>
</feature>
<evidence type="ECO:0000313" key="3">
    <source>
        <dbReference type="Proteomes" id="UP000821853"/>
    </source>
</evidence>
<dbReference type="OMA" id="SCANRRA"/>